<feature type="domain" description="Glycosyltransferase subfamily 4-like N-terminal" evidence="2">
    <location>
        <begin position="26"/>
        <end position="187"/>
    </location>
</feature>
<dbReference type="EMBL" id="CP104562">
    <property type="protein sequence ID" value="UXH76669.1"/>
    <property type="molecule type" value="Genomic_DNA"/>
</dbReference>
<sequence length="377" mass="41194">MVEPSPNLPTPDGRRRVLHFVTGGFSGATQVAIDLCVAQLKSTHIAPVLVLRRKRNTDSEANRARLQALRDLGLAVHVVPGWSHLATIWSLRRLCLNLRPDVLMAHGFPEHLLGRRAGLWARVPKLVQVEHNARERYTRAKRAAALKLSQHSAKLVGVSEGVRRQLVALGMPEALTLAIPNGIRLERFAQAPAHPSEQREPGIVMSARFARQKDPQTLIRAVALLRDRGLRPTLHLAGGGKSSYREAAERLVESLKLGDQVRFLGHHGDIPGLLISQRIFVLSTHWEGMPLALLEAMAAGCACVASLVPGVEGVLEQDRTGLLVPEADPAALAQALERLLRDPTLAASLGAAARQRAIDEHSVELMTQRYEAMLLSL</sequence>
<dbReference type="PANTHER" id="PTHR12526">
    <property type="entry name" value="GLYCOSYLTRANSFERASE"/>
    <property type="match status" value="1"/>
</dbReference>
<keyword evidence="3" id="KW-0808">Transferase</keyword>
<dbReference type="RefSeq" id="WP_261756404.1">
    <property type="nucleotide sequence ID" value="NZ_CP104562.2"/>
</dbReference>
<dbReference type="EC" id="2.4.-.-" evidence="3"/>
<evidence type="ECO:0000259" key="1">
    <source>
        <dbReference type="Pfam" id="PF00534"/>
    </source>
</evidence>
<dbReference type="InterPro" id="IPR001296">
    <property type="entry name" value="Glyco_trans_1"/>
</dbReference>
<gene>
    <name evidence="3" type="ORF">N4261_16690</name>
</gene>
<evidence type="ECO:0000313" key="4">
    <source>
        <dbReference type="Proteomes" id="UP001064933"/>
    </source>
</evidence>
<dbReference type="PANTHER" id="PTHR12526:SF630">
    <property type="entry name" value="GLYCOSYLTRANSFERASE"/>
    <property type="match status" value="1"/>
</dbReference>
<dbReference type="Pfam" id="PF00534">
    <property type="entry name" value="Glycos_transf_1"/>
    <property type="match status" value="1"/>
</dbReference>
<evidence type="ECO:0000313" key="3">
    <source>
        <dbReference type="EMBL" id="UXH76669.1"/>
    </source>
</evidence>
<dbReference type="InterPro" id="IPR028098">
    <property type="entry name" value="Glyco_trans_4-like_N"/>
</dbReference>
<proteinExistence type="predicted"/>
<feature type="domain" description="Glycosyl transferase family 1" evidence="1">
    <location>
        <begin position="191"/>
        <end position="356"/>
    </location>
</feature>
<dbReference type="Gene3D" id="3.40.50.2000">
    <property type="entry name" value="Glycogen Phosphorylase B"/>
    <property type="match status" value="2"/>
</dbReference>
<protein>
    <submittedName>
        <fullName evidence="3">Glycosyltransferase</fullName>
        <ecNumber evidence="3">2.4.-.-</ecNumber>
    </submittedName>
</protein>
<evidence type="ECO:0000259" key="2">
    <source>
        <dbReference type="Pfam" id="PF13439"/>
    </source>
</evidence>
<keyword evidence="4" id="KW-1185">Reference proteome</keyword>
<dbReference type="GO" id="GO:0016757">
    <property type="term" value="F:glycosyltransferase activity"/>
    <property type="evidence" value="ECO:0007669"/>
    <property type="project" value="UniProtKB-KW"/>
</dbReference>
<organism evidence="3 4">
    <name type="scientific">Roseateles amylovorans</name>
    <dbReference type="NCBI Taxonomy" id="2978473"/>
    <lineage>
        <taxon>Bacteria</taxon>
        <taxon>Pseudomonadati</taxon>
        <taxon>Pseudomonadota</taxon>
        <taxon>Betaproteobacteria</taxon>
        <taxon>Burkholderiales</taxon>
        <taxon>Sphaerotilaceae</taxon>
        <taxon>Roseateles</taxon>
    </lineage>
</organism>
<accession>A0ABY6AY39</accession>
<name>A0ABY6AY39_9BURK</name>
<dbReference type="Proteomes" id="UP001064933">
    <property type="component" value="Chromosome"/>
</dbReference>
<dbReference type="SUPFAM" id="SSF53756">
    <property type="entry name" value="UDP-Glycosyltransferase/glycogen phosphorylase"/>
    <property type="match status" value="1"/>
</dbReference>
<dbReference type="Pfam" id="PF13439">
    <property type="entry name" value="Glyco_transf_4"/>
    <property type="match status" value="1"/>
</dbReference>
<keyword evidence="3" id="KW-0328">Glycosyltransferase</keyword>
<reference evidence="3" key="1">
    <citation type="submission" date="2022-10" db="EMBL/GenBank/DDBJ databases">
        <title>Characterization and whole genome sequencing of a new Roseateles species, isolated from fresh water.</title>
        <authorList>
            <person name="Guliayeva D.Y."/>
            <person name="Akhremchuk A.E."/>
            <person name="Sikolenko M.A."/>
            <person name="Valentovich L.N."/>
            <person name="Sidarenka A.V."/>
        </authorList>
    </citation>
    <scope>NUCLEOTIDE SEQUENCE</scope>
    <source>
        <strain evidence="3">BIM B-1768</strain>
    </source>
</reference>